<organism evidence="5">
    <name type="scientific">Trichodesmium erythraeum (strain IMS101)</name>
    <dbReference type="NCBI Taxonomy" id="203124"/>
    <lineage>
        <taxon>Bacteria</taxon>
        <taxon>Bacillati</taxon>
        <taxon>Cyanobacteriota</taxon>
        <taxon>Cyanophyceae</taxon>
        <taxon>Oscillatoriophycideae</taxon>
        <taxon>Oscillatoriales</taxon>
        <taxon>Microcoleaceae</taxon>
        <taxon>Trichodesmium</taxon>
    </lineage>
</organism>
<dbReference type="CDD" id="cd00200">
    <property type="entry name" value="WD40"/>
    <property type="match status" value="1"/>
</dbReference>
<dbReference type="PRINTS" id="PR00320">
    <property type="entry name" value="GPROTEINBRPT"/>
</dbReference>
<evidence type="ECO:0000313" key="5">
    <source>
        <dbReference type="EMBL" id="ABG52965.1"/>
    </source>
</evidence>
<dbReference type="eggNOG" id="COG2319">
    <property type="taxonomic scope" value="Bacteria"/>
</dbReference>
<dbReference type="InterPro" id="IPR015943">
    <property type="entry name" value="WD40/YVTN_repeat-like_dom_sf"/>
</dbReference>
<dbReference type="Gene3D" id="2.130.10.10">
    <property type="entry name" value="YVTN repeat-like/Quinoprotein amine dehydrogenase"/>
    <property type="match status" value="3"/>
</dbReference>
<dbReference type="Gene3D" id="1.25.40.10">
    <property type="entry name" value="Tetratricopeptide repeat domain"/>
    <property type="match status" value="2"/>
</dbReference>
<dbReference type="SUPFAM" id="SSF48452">
    <property type="entry name" value="TPR-like"/>
    <property type="match status" value="2"/>
</dbReference>
<evidence type="ECO:0000256" key="3">
    <source>
        <dbReference type="PROSITE-ProRule" id="PRU00221"/>
    </source>
</evidence>
<dbReference type="Pfam" id="PF13181">
    <property type="entry name" value="TPR_8"/>
    <property type="match status" value="1"/>
</dbReference>
<feature type="repeat" description="WD" evidence="3">
    <location>
        <begin position="1292"/>
        <end position="1323"/>
    </location>
</feature>
<dbReference type="SUPFAM" id="SSF52540">
    <property type="entry name" value="P-loop containing nucleoside triphosphate hydrolases"/>
    <property type="match status" value="1"/>
</dbReference>
<evidence type="ECO:0000259" key="4">
    <source>
        <dbReference type="Pfam" id="PF20703"/>
    </source>
</evidence>
<dbReference type="KEGG" id="ter:Tery_3934"/>
<evidence type="ECO:0000256" key="2">
    <source>
        <dbReference type="ARBA" id="ARBA00022737"/>
    </source>
</evidence>
<dbReference type="eggNOG" id="COG0457">
    <property type="taxonomic scope" value="Bacteria"/>
</dbReference>
<dbReference type="SUPFAM" id="SSF63829">
    <property type="entry name" value="Calcium-dependent phosphotriesterase"/>
    <property type="match status" value="1"/>
</dbReference>
<accession>Q10XQ9</accession>
<dbReference type="PROSITE" id="PS50294">
    <property type="entry name" value="WD_REPEATS_REGION"/>
    <property type="match status" value="7"/>
</dbReference>
<dbReference type="InterPro" id="IPR020472">
    <property type="entry name" value="WD40_PAC1"/>
</dbReference>
<dbReference type="PANTHER" id="PTHR19848:SF8">
    <property type="entry name" value="F-BOX AND WD REPEAT DOMAIN CONTAINING 7"/>
    <property type="match status" value="1"/>
</dbReference>
<protein>
    <submittedName>
        <fullName evidence="5">WD-40 repeat</fullName>
    </submittedName>
</protein>
<feature type="repeat" description="WD" evidence="3">
    <location>
        <begin position="1169"/>
        <end position="1201"/>
    </location>
</feature>
<dbReference type="InterPro" id="IPR001680">
    <property type="entry name" value="WD40_rpt"/>
</dbReference>
<sequence length="1599" mass="182144">MSNSGNIEKLLRGLKMSKGRFSPFLARYSYVSQRDRLIENFRASFPGVLKVLALDESVTQIYTTVRKYLEGKELDVLMVCGWESLRNINELLVAMGYVREEFRKHCPLPIVFWVDGNVSRKFIRLIPDFYNWVSLTVFESANDELIDFIQQTSENVYQKVLESGVGIFLDYTDLGLPESSYQDLLEARQELANRGITLEAELEASLEFVLGRLTDDFEETARDHYQRSLELWQQLKNPLRVAHTYYYLGLWWQSYGVTHRTEKKIADKNAGDYFQQSVEGFEAIKRLDLVAKFINGWGEVLQVLESWEQLETVANRAIEVLDTSQPSFRLARAYDFLAECELAKGNYKQAKQLAETAIEIFNNTQSAASVLTSEKDQKTLDREKYYHRGRYLFSLAKAEKGSGKIKSAIDTLEKAKKRTKPEYNPDFYINIIEKLREIYYQEKEYLKAFKLKQERQRIEQLFGFIAFVGAKTLGSIKSNIHLALPYLKPNNNQQKITQEIAASGREFDVKILLERLSQPQHKLIVLYGESGVGKSSTLQAGLIPVLEKKSIDTRDVVVVLQRVYVNWICQLGKGLAKQLETTKNLAVNSEKLTSIEGIFAQLKKNEQLNLMTVIIFDQFEEFFFVNRELQDRREFAQFLQNCLEIPFVTIILSLRKDYIHYLLDFSRWANLEVINENILDKNILYYLGNLRPSQAKIVIEKLTANSQFKIDSALTEKLVENLAQELGEVRPIELQVVGAQLQEDQITTLAKYQELGNIPQVELVERSLKSVVKDCGEENEKFAWVVLWLLTDENNTRPLKTQAELVKESDFNPEKLELVLNIFVGSGLVFLLPEKPAARYQLVHDYLVWFIRQRKGNKIQEELKQEREKRQQLQTWLVRGSVAVSLVMAILVGAIYMSVREEHKEKIISQANESRALSISGQRWDGLMTAMNVRQKQIDAKIKPIGKASKITNALRVAVYSYDKDDEFREINRTQAHENWVNGIAFSPDEETIASGSYDNTMKLWNHQGNLLQTLKGHENWVNGMAFSPDGGTVKLWNHQGKLLQTLKGHENSVYGIAFSFDGETIATAGADKTVKLWNPQGKLLQTITGHDNWVYGIAFSPDGETIASASWKTVKLWNRQGKLLQTLTGHENWVYGVAFSPDGKTIATAGGDKTVKLWNRQGKLLQTIIGHENWVYGVAFSPDGKTIATASGDKTVKLWNRQGKLLQTLKDHDNWVYGVAFSLDGKTVATASGDKTVKLWNRQGKLLQTLKGHDNWVYGVAFSPDKETIATASGDKTVKLWNRQGKLLQTLTGHENSVYGVAFSPDGKTIATASGDQTVKLWTNWRIEDLTKHGCERLNNHLVAHPQKLEELRICQTDERKKLAASSWVIEGEKLAREGKVKEAVATFKKAAKWNSDININSNFLVWAKLLAEAETLMEEGTELAKEEKIEAAVEKYQRAKELDQVAFTPTWQNVDPEAKAKYQAVDALLNKGDELLRKRKVKEAIASYEKAERIDSTQISAFNWNKLCRDGSLDQKAADVMFACEKAVAMSPQDGKIIDSRGLARALTGNIEGAIADFQVYVEWTRNEEKKAQRQQWIKALQAGENPFTDKLLEELR</sequence>
<feature type="repeat" description="WD" evidence="3">
    <location>
        <begin position="1047"/>
        <end position="1079"/>
    </location>
</feature>
<dbReference type="RefSeq" id="WP_011613295.1">
    <property type="nucleotide sequence ID" value="NC_008312.1"/>
</dbReference>
<dbReference type="SMART" id="SM00028">
    <property type="entry name" value="TPR"/>
    <property type="match status" value="5"/>
</dbReference>
<dbReference type="InterPro" id="IPR027417">
    <property type="entry name" value="P-loop_NTPase"/>
</dbReference>
<keyword evidence="2" id="KW-0677">Repeat</keyword>
<dbReference type="InterPro" id="IPR036322">
    <property type="entry name" value="WD40_repeat_dom_sf"/>
</dbReference>
<feature type="repeat" description="WD" evidence="3">
    <location>
        <begin position="974"/>
        <end position="1006"/>
    </location>
</feature>
<dbReference type="PROSITE" id="PS50082">
    <property type="entry name" value="WD_REPEATS_2"/>
    <property type="match status" value="8"/>
</dbReference>
<feature type="domain" description="Novel STAND NTPase 1" evidence="4">
    <location>
        <begin position="504"/>
        <end position="876"/>
    </location>
</feature>
<dbReference type="STRING" id="203124.Tery_3934"/>
<feature type="repeat" description="WD" evidence="3">
    <location>
        <begin position="1251"/>
        <end position="1283"/>
    </location>
</feature>
<dbReference type="InterPro" id="IPR049052">
    <property type="entry name" value="nSTAND1"/>
</dbReference>
<gene>
    <name evidence="5" type="ordered locus">Tery_3934</name>
</gene>
<dbReference type="Gene3D" id="3.40.50.300">
    <property type="entry name" value="P-loop containing nucleotide triphosphate hydrolases"/>
    <property type="match status" value="1"/>
</dbReference>
<proteinExistence type="predicted"/>
<dbReference type="Pfam" id="PF00400">
    <property type="entry name" value="WD40"/>
    <property type="match status" value="9"/>
</dbReference>
<keyword evidence="1 3" id="KW-0853">WD repeat</keyword>
<dbReference type="OrthoDB" id="434800at2"/>
<dbReference type="SMART" id="SM00320">
    <property type="entry name" value="WD40"/>
    <property type="match status" value="9"/>
</dbReference>
<dbReference type="InterPro" id="IPR011990">
    <property type="entry name" value="TPR-like_helical_dom_sf"/>
</dbReference>
<dbReference type="EMBL" id="CP000393">
    <property type="protein sequence ID" value="ABG52965.1"/>
    <property type="molecule type" value="Genomic_DNA"/>
</dbReference>
<dbReference type="SUPFAM" id="SSF50978">
    <property type="entry name" value="WD40 repeat-like"/>
    <property type="match status" value="1"/>
</dbReference>
<feature type="repeat" description="WD" evidence="3">
    <location>
        <begin position="1088"/>
        <end position="1119"/>
    </location>
</feature>
<dbReference type="HOGENOM" id="CLU_002352_2_0_3"/>
<dbReference type="InterPro" id="IPR019734">
    <property type="entry name" value="TPR_rpt"/>
</dbReference>
<feature type="repeat" description="WD" evidence="3">
    <location>
        <begin position="1128"/>
        <end position="1160"/>
    </location>
</feature>
<dbReference type="Pfam" id="PF20703">
    <property type="entry name" value="nSTAND1"/>
    <property type="match status" value="1"/>
</dbReference>
<name>Q10XQ9_TRIEI</name>
<reference evidence="5" key="1">
    <citation type="submission" date="2006-06" db="EMBL/GenBank/DDBJ databases">
        <title>Complete sequence of Trichodesmium erythraeum IMS101.</title>
        <authorList>
            <consortium name="US DOE Joint Genome Institute"/>
            <person name="Copeland A."/>
            <person name="Lucas S."/>
            <person name="Lapidus A."/>
            <person name="Barry K."/>
            <person name="Detter J.C."/>
            <person name="Glavina del Rio T."/>
            <person name="Hammon N."/>
            <person name="Israni S."/>
            <person name="Dalin E."/>
            <person name="Tice H."/>
            <person name="Pitluck S."/>
            <person name="Kiss H."/>
            <person name="Munk A.C."/>
            <person name="Brettin T."/>
            <person name="Bruce D."/>
            <person name="Han C."/>
            <person name="Tapia R."/>
            <person name="Gilna P."/>
            <person name="Schmutz J."/>
            <person name="Larimer F."/>
            <person name="Land M."/>
            <person name="Hauser L."/>
            <person name="Kyrpides N."/>
            <person name="Kim E."/>
            <person name="Richardson P."/>
        </authorList>
    </citation>
    <scope>NUCLEOTIDE SEQUENCE [LARGE SCALE GENOMIC DNA]</scope>
    <source>
        <strain evidence="5">IMS101</strain>
    </source>
</reference>
<feature type="repeat" description="WD" evidence="3">
    <location>
        <begin position="1210"/>
        <end position="1242"/>
    </location>
</feature>
<dbReference type="PANTHER" id="PTHR19848">
    <property type="entry name" value="WD40 REPEAT PROTEIN"/>
    <property type="match status" value="1"/>
</dbReference>
<evidence type="ECO:0000256" key="1">
    <source>
        <dbReference type="ARBA" id="ARBA00022574"/>
    </source>
</evidence>
<dbReference type="eggNOG" id="COG1672">
    <property type="taxonomic scope" value="Bacteria"/>
</dbReference>